<sequence length="764" mass="85838">MKRKKKTKNTETTANNTLEHKLRELGVELNTDATKLNNLSRLLSALISSSPPPGLRRRKGGEDDDDTFKVDDRENEKDEEEKKKQTSHQKGKTECILALEKFFCKRLARGDVEQAKRDLISRKGGGKGGKGENATFATNKEEELKIKYRAWLLKNYKLFVSRMIYVCAKDRAADERTRVVAFSGLMEVARAAAANEKSSSKSGGSHFENEIFERALEECVRSKLWSDATLGTLKKRYLGRVDVQYYAYKAVARIAGRLASDNKNSSGRSKKTKEEEEEGGEEEEDVEATSAEVARNLYDVISNVSVDFEDYDPESNDNNTNNATTTTTTTTGTNLTSKEVDFAAMLGLSSEDLAKAAAASKDDDEEAETTPWCRMPSQALDLDEQNEAKRRKKSNEKDIKKKKKENEKATTTTTTTNVVSKISWMNGVKRRRAFSDAWIAFLRLPNFPEDVYRKILARLHLDVIPHHVNPVLLCDFCVSSVNVGGLIGMLALHALFVLVTRHNLEYPKFYDRLYNLINEDSFYANGRRTFFELADVFLKSPALPGYCAAAFCKKFGRLSLSAPPAGAMLCVSFIHNLMRRHPKSCLPLIHRDRDVVGGGGGVNIDNAEEDNTAAERDENVMKRKSSNNTTHRRSFDEDPYDFSTKDPAKSRALESSLWEMTALENHYFPQVTKLVQMLRMDLGDRVKTKEIDISGGGAEAQHSLCSANYYSLLKEELDVRLKSVALKHGTIGDLGLFHSDEFVSAAGFGELIQWKEEEEEDFGR</sequence>
<feature type="region of interest" description="Disordered" evidence="2">
    <location>
        <begin position="45"/>
        <end position="90"/>
    </location>
</feature>
<accession>K8EQL4</accession>
<dbReference type="STRING" id="41875.K8EQL4"/>
<dbReference type="eggNOG" id="KOG2154">
    <property type="taxonomic scope" value="Eukaryota"/>
</dbReference>
<feature type="domain" description="CCAAT-binding factor" evidence="3">
    <location>
        <begin position="489"/>
        <end position="674"/>
    </location>
</feature>
<evidence type="ECO:0000256" key="2">
    <source>
        <dbReference type="SAM" id="MobiDB-lite"/>
    </source>
</evidence>
<dbReference type="InterPro" id="IPR005612">
    <property type="entry name" value="CCAAT-binding_factor"/>
</dbReference>
<reference evidence="4 5" key="1">
    <citation type="submission" date="2011-10" db="EMBL/GenBank/DDBJ databases">
        <authorList>
            <person name="Genoscope - CEA"/>
        </authorList>
    </citation>
    <scope>NUCLEOTIDE SEQUENCE [LARGE SCALE GENOMIC DNA]</scope>
    <source>
        <strain evidence="4 5">RCC 1105</strain>
    </source>
</reference>
<feature type="compositionally biased region" description="Acidic residues" evidence="2">
    <location>
        <begin position="275"/>
        <end position="287"/>
    </location>
</feature>
<dbReference type="Proteomes" id="UP000198341">
    <property type="component" value="Chromosome 16"/>
</dbReference>
<evidence type="ECO:0000313" key="4">
    <source>
        <dbReference type="EMBL" id="CCO20331.1"/>
    </source>
</evidence>
<dbReference type="GO" id="GO:0030692">
    <property type="term" value="C:Noc4p-Nop14p complex"/>
    <property type="evidence" value="ECO:0007669"/>
    <property type="project" value="TreeGrafter"/>
</dbReference>
<dbReference type="GO" id="GO:0042254">
    <property type="term" value="P:ribosome biogenesis"/>
    <property type="evidence" value="ECO:0007669"/>
    <property type="project" value="InterPro"/>
</dbReference>
<evidence type="ECO:0000259" key="3">
    <source>
        <dbReference type="Pfam" id="PF03914"/>
    </source>
</evidence>
<gene>
    <name evidence="4" type="ordered locus">Bathy16g00820</name>
</gene>
<dbReference type="PANTHER" id="PTHR12455:SF0">
    <property type="entry name" value="NUCLEOLAR COMPLEX PROTEIN 4 HOMOLOG"/>
    <property type="match status" value="1"/>
</dbReference>
<comment type="similarity">
    <text evidence="1">Belongs to the CBF/MAK21 family.</text>
</comment>
<keyword evidence="5" id="KW-1185">Reference proteome</keyword>
<protein>
    <recommendedName>
        <fullName evidence="3">CCAAT-binding factor domain-containing protein</fullName>
    </recommendedName>
</protein>
<feature type="region of interest" description="Disordered" evidence="2">
    <location>
        <begin position="308"/>
        <end position="333"/>
    </location>
</feature>
<name>K8EQL4_9CHLO</name>
<dbReference type="Pfam" id="PF03914">
    <property type="entry name" value="CBF"/>
    <property type="match status" value="1"/>
</dbReference>
<feature type="compositionally biased region" description="Basic and acidic residues" evidence="2">
    <location>
        <begin position="67"/>
        <end position="84"/>
    </location>
</feature>
<dbReference type="RefSeq" id="XP_007508714.1">
    <property type="nucleotide sequence ID" value="XM_007508652.1"/>
</dbReference>
<evidence type="ECO:0000256" key="1">
    <source>
        <dbReference type="ARBA" id="ARBA00007797"/>
    </source>
</evidence>
<feature type="compositionally biased region" description="Low complexity" evidence="2">
    <location>
        <begin position="316"/>
        <end position="333"/>
    </location>
</feature>
<dbReference type="KEGG" id="bpg:Bathy16g00820"/>
<evidence type="ECO:0000313" key="5">
    <source>
        <dbReference type="Proteomes" id="UP000198341"/>
    </source>
</evidence>
<dbReference type="GeneID" id="19011357"/>
<dbReference type="OrthoDB" id="10263185at2759"/>
<feature type="region of interest" description="Disordered" evidence="2">
    <location>
        <begin position="601"/>
        <end position="647"/>
    </location>
</feature>
<dbReference type="AlphaFoldDB" id="K8EQL4"/>
<dbReference type="EMBL" id="FO082263">
    <property type="protein sequence ID" value="CCO20331.1"/>
    <property type="molecule type" value="Genomic_DNA"/>
</dbReference>
<organism evidence="4 5">
    <name type="scientific">Bathycoccus prasinos</name>
    <dbReference type="NCBI Taxonomy" id="41875"/>
    <lineage>
        <taxon>Eukaryota</taxon>
        <taxon>Viridiplantae</taxon>
        <taxon>Chlorophyta</taxon>
        <taxon>Mamiellophyceae</taxon>
        <taxon>Mamiellales</taxon>
        <taxon>Bathycoccaceae</taxon>
        <taxon>Bathycoccus</taxon>
    </lineage>
</organism>
<dbReference type="GO" id="GO:0032040">
    <property type="term" value="C:small-subunit processome"/>
    <property type="evidence" value="ECO:0007669"/>
    <property type="project" value="TreeGrafter"/>
</dbReference>
<dbReference type="PANTHER" id="PTHR12455">
    <property type="entry name" value="NUCLEOLAR COMPLEX PROTEIN 4"/>
    <property type="match status" value="1"/>
</dbReference>
<proteinExistence type="inferred from homology"/>
<feature type="region of interest" description="Disordered" evidence="2">
    <location>
        <begin position="356"/>
        <end position="412"/>
    </location>
</feature>
<dbReference type="InterPro" id="IPR027193">
    <property type="entry name" value="Noc4"/>
</dbReference>
<feature type="region of interest" description="Disordered" evidence="2">
    <location>
        <begin position="261"/>
        <end position="291"/>
    </location>
</feature>
<feature type="compositionally biased region" description="Basic and acidic residues" evidence="2">
    <location>
        <begin position="395"/>
        <end position="408"/>
    </location>
</feature>